<evidence type="ECO:0000313" key="2">
    <source>
        <dbReference type="Proteomes" id="UP001055811"/>
    </source>
</evidence>
<accession>A0ACB9H476</accession>
<reference evidence="1 2" key="2">
    <citation type="journal article" date="2022" name="Mol. Ecol. Resour.">
        <title>The genomes of chicory, endive, great burdock and yacon provide insights into Asteraceae paleo-polyploidization history and plant inulin production.</title>
        <authorList>
            <person name="Fan W."/>
            <person name="Wang S."/>
            <person name="Wang H."/>
            <person name="Wang A."/>
            <person name="Jiang F."/>
            <person name="Liu H."/>
            <person name="Zhao H."/>
            <person name="Xu D."/>
            <person name="Zhang Y."/>
        </authorList>
    </citation>
    <scope>NUCLEOTIDE SEQUENCE [LARGE SCALE GENOMIC DNA]</scope>
    <source>
        <strain evidence="2">cv. Punajuju</strain>
        <tissue evidence="1">Leaves</tissue>
    </source>
</reference>
<evidence type="ECO:0000313" key="1">
    <source>
        <dbReference type="EMBL" id="KAI3790544.1"/>
    </source>
</evidence>
<name>A0ACB9H476_CICIN</name>
<dbReference type="EMBL" id="CM042009">
    <property type="protein sequence ID" value="KAI3790544.1"/>
    <property type="molecule type" value="Genomic_DNA"/>
</dbReference>
<reference evidence="2" key="1">
    <citation type="journal article" date="2022" name="Mol. Ecol. Resour.">
        <title>The genomes of chicory, endive, great burdock and yacon provide insights into Asteraceae palaeo-polyploidization history and plant inulin production.</title>
        <authorList>
            <person name="Fan W."/>
            <person name="Wang S."/>
            <person name="Wang H."/>
            <person name="Wang A."/>
            <person name="Jiang F."/>
            <person name="Liu H."/>
            <person name="Zhao H."/>
            <person name="Xu D."/>
            <person name="Zhang Y."/>
        </authorList>
    </citation>
    <scope>NUCLEOTIDE SEQUENCE [LARGE SCALE GENOMIC DNA]</scope>
    <source>
        <strain evidence="2">cv. Punajuju</strain>
    </source>
</reference>
<dbReference type="Proteomes" id="UP001055811">
    <property type="component" value="Linkage Group LG01"/>
</dbReference>
<organism evidence="1 2">
    <name type="scientific">Cichorium intybus</name>
    <name type="common">Chicory</name>
    <dbReference type="NCBI Taxonomy" id="13427"/>
    <lineage>
        <taxon>Eukaryota</taxon>
        <taxon>Viridiplantae</taxon>
        <taxon>Streptophyta</taxon>
        <taxon>Embryophyta</taxon>
        <taxon>Tracheophyta</taxon>
        <taxon>Spermatophyta</taxon>
        <taxon>Magnoliopsida</taxon>
        <taxon>eudicotyledons</taxon>
        <taxon>Gunneridae</taxon>
        <taxon>Pentapetalae</taxon>
        <taxon>asterids</taxon>
        <taxon>campanulids</taxon>
        <taxon>Asterales</taxon>
        <taxon>Asteraceae</taxon>
        <taxon>Cichorioideae</taxon>
        <taxon>Cichorieae</taxon>
        <taxon>Cichoriinae</taxon>
        <taxon>Cichorium</taxon>
    </lineage>
</organism>
<sequence length="84" mass="9845">MVSFDLVFIFLQDLLDPSTTTRHRFPSSKSRTKPLARHRSGSTRSNQGMDQQFVQHPITNTPTVRSGKRRKKIRILNNRVSRYF</sequence>
<gene>
    <name evidence="1" type="ORF">L2E82_03655</name>
</gene>
<comment type="caution">
    <text evidence="1">The sequence shown here is derived from an EMBL/GenBank/DDBJ whole genome shotgun (WGS) entry which is preliminary data.</text>
</comment>
<protein>
    <submittedName>
        <fullName evidence="1">Uncharacterized protein</fullName>
    </submittedName>
</protein>
<proteinExistence type="predicted"/>
<keyword evidence="2" id="KW-1185">Reference proteome</keyword>